<keyword evidence="1" id="KW-1133">Transmembrane helix</keyword>
<dbReference type="RefSeq" id="WP_345302172.1">
    <property type="nucleotide sequence ID" value="NZ_BAABJE010000002.1"/>
</dbReference>
<accession>A0ABP9AYG0</accession>
<feature type="transmembrane region" description="Helical" evidence="1">
    <location>
        <begin position="128"/>
        <end position="147"/>
    </location>
</feature>
<comment type="caution">
    <text evidence="2">The sequence shown here is derived from an EMBL/GenBank/DDBJ whole genome shotgun (WGS) entry which is preliminary data.</text>
</comment>
<reference evidence="3" key="1">
    <citation type="journal article" date="2019" name="Int. J. Syst. Evol. Microbiol.">
        <title>The Global Catalogue of Microorganisms (GCM) 10K type strain sequencing project: providing services to taxonomists for standard genome sequencing and annotation.</title>
        <authorList>
            <consortium name="The Broad Institute Genomics Platform"/>
            <consortium name="The Broad Institute Genome Sequencing Center for Infectious Disease"/>
            <person name="Wu L."/>
            <person name="Ma J."/>
        </authorList>
    </citation>
    <scope>NUCLEOTIDE SEQUENCE [LARGE SCALE GENOMIC DNA]</scope>
    <source>
        <strain evidence="3">JCM 18204</strain>
    </source>
</reference>
<dbReference type="PANTHER" id="PTHR34821:SF2">
    <property type="entry name" value="INNER MEMBRANE PROTEIN YDCZ"/>
    <property type="match status" value="1"/>
</dbReference>
<feature type="transmembrane region" description="Helical" evidence="1">
    <location>
        <begin position="95"/>
        <end position="116"/>
    </location>
</feature>
<dbReference type="InterPro" id="IPR006750">
    <property type="entry name" value="YdcZ"/>
</dbReference>
<dbReference type="Proteomes" id="UP001499959">
    <property type="component" value="Unassembled WGS sequence"/>
</dbReference>
<keyword evidence="1" id="KW-0812">Transmembrane</keyword>
<evidence type="ECO:0000313" key="2">
    <source>
        <dbReference type="EMBL" id="GAA4786783.1"/>
    </source>
</evidence>
<dbReference type="EMBL" id="BAABJE010000002">
    <property type="protein sequence ID" value="GAA4786783.1"/>
    <property type="molecule type" value="Genomic_DNA"/>
</dbReference>
<evidence type="ECO:0000256" key="1">
    <source>
        <dbReference type="SAM" id="Phobius"/>
    </source>
</evidence>
<proteinExistence type="predicted"/>
<feature type="transmembrane region" description="Helical" evidence="1">
    <location>
        <begin position="35"/>
        <end position="56"/>
    </location>
</feature>
<organism evidence="2 3">
    <name type="scientific">Lysobacter hankyongensis</name>
    <dbReference type="NCBI Taxonomy" id="1176535"/>
    <lineage>
        <taxon>Bacteria</taxon>
        <taxon>Pseudomonadati</taxon>
        <taxon>Pseudomonadota</taxon>
        <taxon>Gammaproteobacteria</taxon>
        <taxon>Lysobacterales</taxon>
        <taxon>Lysobacteraceae</taxon>
        <taxon>Lysobacter</taxon>
    </lineage>
</organism>
<evidence type="ECO:0000313" key="3">
    <source>
        <dbReference type="Proteomes" id="UP001499959"/>
    </source>
</evidence>
<keyword evidence="3" id="KW-1185">Reference proteome</keyword>
<gene>
    <name evidence="2" type="ORF">GCM10023307_09670</name>
</gene>
<protein>
    <submittedName>
        <fullName evidence="2">DMT family transporter</fullName>
    </submittedName>
</protein>
<dbReference type="PANTHER" id="PTHR34821">
    <property type="entry name" value="INNER MEMBRANE PROTEIN YDCZ"/>
    <property type="match status" value="1"/>
</dbReference>
<name>A0ABP9AYG0_9GAMM</name>
<dbReference type="Pfam" id="PF04657">
    <property type="entry name" value="DMT_YdcZ"/>
    <property type="match status" value="1"/>
</dbReference>
<keyword evidence="1" id="KW-0472">Membrane</keyword>
<feature type="transmembrane region" description="Helical" evidence="1">
    <location>
        <begin position="68"/>
        <end position="89"/>
    </location>
</feature>
<sequence length="163" mass="16756">MHLLLPALMALAIGLMLPLQGLVNARLGAQIGGPIVAAFVSFLVGTVLLGAYLLLTRTPLAIGGAGKLPPWIWTGGLLGALYVACFTLLMPRLGAASLVCLAILGQVSASLLFDHFGVLQEPRRADPVRIAGAILMIVGVLMVAAPWRKPPSAAEIAAAPPAP</sequence>